<organism evidence="5 6">
    <name type="scientific">Streptomyces purpureus</name>
    <dbReference type="NCBI Taxonomy" id="1951"/>
    <lineage>
        <taxon>Bacteria</taxon>
        <taxon>Bacillati</taxon>
        <taxon>Actinomycetota</taxon>
        <taxon>Actinomycetes</taxon>
        <taxon>Kitasatosporales</taxon>
        <taxon>Streptomycetaceae</taxon>
        <taxon>Streptomyces</taxon>
    </lineage>
</organism>
<dbReference type="RefSeq" id="WP_189203235.1">
    <property type="nucleotide sequence ID" value="NZ_BMQQ01000017.1"/>
</dbReference>
<protein>
    <submittedName>
        <fullName evidence="5">N-acetyltransferase</fullName>
    </submittedName>
</protein>
<dbReference type="Gene3D" id="3.40.630.30">
    <property type="match status" value="2"/>
</dbReference>
<proteinExistence type="predicted"/>
<feature type="domain" description="N-acetyltransferase" evidence="4">
    <location>
        <begin position="1"/>
        <end position="128"/>
    </location>
</feature>
<gene>
    <name evidence="5" type="ORF">GCM10014713_43370</name>
</gene>
<dbReference type="PANTHER" id="PTHR43877">
    <property type="entry name" value="AMINOALKYLPHOSPHONATE N-ACETYLTRANSFERASE-RELATED-RELATED"/>
    <property type="match status" value="1"/>
</dbReference>
<dbReference type="InterPro" id="IPR050832">
    <property type="entry name" value="Bact_Acetyltransf"/>
</dbReference>
<dbReference type="InterPro" id="IPR016181">
    <property type="entry name" value="Acyl_CoA_acyltransferase"/>
</dbReference>
<evidence type="ECO:0000313" key="6">
    <source>
        <dbReference type="Proteomes" id="UP000619486"/>
    </source>
</evidence>
<dbReference type="GO" id="GO:0016747">
    <property type="term" value="F:acyltransferase activity, transferring groups other than amino-acyl groups"/>
    <property type="evidence" value="ECO:0007669"/>
    <property type="project" value="InterPro"/>
</dbReference>
<dbReference type="Proteomes" id="UP000619486">
    <property type="component" value="Unassembled WGS sequence"/>
</dbReference>
<dbReference type="InterPro" id="IPR000182">
    <property type="entry name" value="GNAT_dom"/>
</dbReference>
<evidence type="ECO:0000313" key="5">
    <source>
        <dbReference type="EMBL" id="GGT44921.1"/>
    </source>
</evidence>
<keyword evidence="2" id="KW-0012">Acyltransferase</keyword>
<dbReference type="AlphaFoldDB" id="A0A918H802"/>
<sequence length="278" mass="30205">MTTTLRPTAPLQHSADGTRNRPYEVRVNSRPVGSVHLATMPGFGPAVGTMEDLRIDEPDRRRGRGTVAALAAEEVLRGWGCRQILVSVPADAHAALRMAAALGYTERSRNMVKELGPAPALPAGVDVRPMTQGEYEVWEAASRVGFARSWIEQGVPEEQARAKTEASMRENLPEGLATPGVALHVAVQDGEVVGTLWTGRREIAPGVRAAFVYDVEVTEERRGQGHGRTLMLLAERLTLEAGESRIGLHVFAGNTQALRLYESLGYRTTHLNSAKDLL</sequence>
<name>A0A918H802_9ACTN</name>
<dbReference type="CDD" id="cd04301">
    <property type="entry name" value="NAT_SF"/>
    <property type="match status" value="1"/>
</dbReference>
<accession>A0A918H802</accession>
<dbReference type="Pfam" id="PF00583">
    <property type="entry name" value="Acetyltransf_1"/>
    <property type="match status" value="2"/>
</dbReference>
<evidence type="ECO:0000256" key="3">
    <source>
        <dbReference type="SAM" id="MobiDB-lite"/>
    </source>
</evidence>
<evidence type="ECO:0000256" key="1">
    <source>
        <dbReference type="ARBA" id="ARBA00022679"/>
    </source>
</evidence>
<reference evidence="5" key="2">
    <citation type="submission" date="2020-09" db="EMBL/GenBank/DDBJ databases">
        <authorList>
            <person name="Sun Q."/>
            <person name="Ohkuma M."/>
        </authorList>
    </citation>
    <scope>NUCLEOTIDE SEQUENCE</scope>
    <source>
        <strain evidence="5">JCM 3172</strain>
    </source>
</reference>
<comment type="caution">
    <text evidence="5">The sequence shown here is derived from an EMBL/GenBank/DDBJ whole genome shotgun (WGS) entry which is preliminary data.</text>
</comment>
<dbReference type="SUPFAM" id="SSF55729">
    <property type="entry name" value="Acyl-CoA N-acyltransferases (Nat)"/>
    <property type="match status" value="2"/>
</dbReference>
<feature type="region of interest" description="Disordered" evidence="3">
    <location>
        <begin position="1"/>
        <end position="21"/>
    </location>
</feature>
<evidence type="ECO:0000259" key="4">
    <source>
        <dbReference type="PROSITE" id="PS51186"/>
    </source>
</evidence>
<feature type="domain" description="N-acetyltransferase" evidence="4">
    <location>
        <begin position="125"/>
        <end position="278"/>
    </location>
</feature>
<reference evidence="5" key="1">
    <citation type="journal article" date="2014" name="Int. J. Syst. Evol. Microbiol.">
        <title>Complete genome sequence of Corynebacterium casei LMG S-19264T (=DSM 44701T), isolated from a smear-ripened cheese.</title>
        <authorList>
            <consortium name="US DOE Joint Genome Institute (JGI-PGF)"/>
            <person name="Walter F."/>
            <person name="Albersmeier A."/>
            <person name="Kalinowski J."/>
            <person name="Ruckert C."/>
        </authorList>
    </citation>
    <scope>NUCLEOTIDE SEQUENCE</scope>
    <source>
        <strain evidence="5">JCM 3172</strain>
    </source>
</reference>
<keyword evidence="6" id="KW-1185">Reference proteome</keyword>
<keyword evidence="1" id="KW-0808">Transferase</keyword>
<dbReference type="PANTHER" id="PTHR43877:SF2">
    <property type="entry name" value="AMINOALKYLPHOSPHONATE N-ACETYLTRANSFERASE-RELATED"/>
    <property type="match status" value="1"/>
</dbReference>
<dbReference type="PROSITE" id="PS51186">
    <property type="entry name" value="GNAT"/>
    <property type="match status" value="2"/>
</dbReference>
<dbReference type="EMBL" id="BMQQ01000017">
    <property type="protein sequence ID" value="GGT44921.1"/>
    <property type="molecule type" value="Genomic_DNA"/>
</dbReference>
<evidence type="ECO:0000256" key="2">
    <source>
        <dbReference type="ARBA" id="ARBA00023315"/>
    </source>
</evidence>